<keyword evidence="3" id="KW-1003">Cell membrane</keyword>
<evidence type="ECO:0000256" key="5">
    <source>
        <dbReference type="ARBA" id="ARBA00022989"/>
    </source>
</evidence>
<dbReference type="RefSeq" id="WP_275846426.1">
    <property type="nucleotide sequence ID" value="NZ_CP135996.1"/>
</dbReference>
<feature type="transmembrane region" description="Helical" evidence="7">
    <location>
        <begin position="28"/>
        <end position="53"/>
    </location>
</feature>
<keyword evidence="5 7" id="KW-1133">Transmembrane helix</keyword>
<dbReference type="CDD" id="cd06261">
    <property type="entry name" value="TM_PBP2"/>
    <property type="match status" value="1"/>
</dbReference>
<feature type="transmembrane region" description="Helical" evidence="7">
    <location>
        <begin position="257"/>
        <end position="280"/>
    </location>
</feature>
<gene>
    <name evidence="9" type="ORF">PXC00_10005</name>
</gene>
<sequence length="296" mass="32756">MKSKQINGNPKRRRIKVHRVNRSAGGNFAMFLFLAVMGLFMAFPLIMIVNNAFKPLDEYFKMPPDVFVRHPTIENFETLGTEMSDSWVPFSRYIINTLIIVVCGVVGHVLFSSLAAYPLAKHRFPGSNVLFKMVVLSLMFSPVVTSVPNYIIISKLGINNTYLAVILPALSSGLGLFIMKQFMEQIPDSILESARLDGASEYMIFWKVVMPNVKPAWLTLGLLQFQGLWGVSGAGFLRSEELKPLSYALNQIAQGGIARQGTAGAIGLIMISIPIIIFLITQSNVIETMSTSGMKD</sequence>
<dbReference type="Proteomes" id="UP001300604">
    <property type="component" value="Chromosome"/>
</dbReference>
<feature type="domain" description="ABC transmembrane type-1" evidence="8">
    <location>
        <begin position="94"/>
        <end position="281"/>
    </location>
</feature>
<feature type="transmembrane region" description="Helical" evidence="7">
    <location>
        <begin position="93"/>
        <end position="117"/>
    </location>
</feature>
<keyword evidence="2 7" id="KW-0813">Transport</keyword>
<feature type="transmembrane region" description="Helical" evidence="7">
    <location>
        <begin position="129"/>
        <end position="153"/>
    </location>
</feature>
<comment type="subcellular location">
    <subcellularLocation>
        <location evidence="1 7">Cell membrane</location>
        <topology evidence="1 7">Multi-pass membrane protein</topology>
    </subcellularLocation>
</comment>
<dbReference type="InterPro" id="IPR000515">
    <property type="entry name" value="MetI-like"/>
</dbReference>
<keyword evidence="6 7" id="KW-0472">Membrane</keyword>
<feature type="transmembrane region" description="Helical" evidence="7">
    <location>
        <begin position="159"/>
        <end position="179"/>
    </location>
</feature>
<evidence type="ECO:0000313" key="10">
    <source>
        <dbReference type="Proteomes" id="UP001300604"/>
    </source>
</evidence>
<dbReference type="PROSITE" id="PS50928">
    <property type="entry name" value="ABC_TM1"/>
    <property type="match status" value="1"/>
</dbReference>
<organism evidence="9 10">
    <name type="scientific">Caproicibacterium argilliputei</name>
    <dbReference type="NCBI Taxonomy" id="3030016"/>
    <lineage>
        <taxon>Bacteria</taxon>
        <taxon>Bacillati</taxon>
        <taxon>Bacillota</taxon>
        <taxon>Clostridia</taxon>
        <taxon>Eubacteriales</taxon>
        <taxon>Oscillospiraceae</taxon>
        <taxon>Caproicibacterium</taxon>
    </lineage>
</organism>
<keyword evidence="10" id="KW-1185">Reference proteome</keyword>
<evidence type="ECO:0000259" key="8">
    <source>
        <dbReference type="PROSITE" id="PS50928"/>
    </source>
</evidence>
<evidence type="ECO:0000256" key="4">
    <source>
        <dbReference type="ARBA" id="ARBA00022692"/>
    </source>
</evidence>
<evidence type="ECO:0000256" key="3">
    <source>
        <dbReference type="ARBA" id="ARBA00022475"/>
    </source>
</evidence>
<accession>A0AA97D8C7</accession>
<evidence type="ECO:0000256" key="6">
    <source>
        <dbReference type="ARBA" id="ARBA00023136"/>
    </source>
</evidence>
<evidence type="ECO:0000256" key="1">
    <source>
        <dbReference type="ARBA" id="ARBA00004651"/>
    </source>
</evidence>
<dbReference type="GO" id="GO:0055085">
    <property type="term" value="P:transmembrane transport"/>
    <property type="evidence" value="ECO:0007669"/>
    <property type="project" value="InterPro"/>
</dbReference>
<reference evidence="9 10" key="1">
    <citation type="submission" date="2024-06" db="EMBL/GenBank/DDBJ databases">
        <title>Caproicibacterium argilliputei sp. nov, a novel caproic acid producing anaerobic bacterium isolated from pit mud.</title>
        <authorList>
            <person name="Xia S."/>
        </authorList>
    </citation>
    <scope>NUCLEOTIDE SEQUENCE [LARGE SCALE GENOMIC DNA]</scope>
    <source>
        <strain evidence="9 10">ZCY20-5</strain>
    </source>
</reference>
<name>A0AA97D8C7_9FIRM</name>
<evidence type="ECO:0000256" key="7">
    <source>
        <dbReference type="RuleBase" id="RU363032"/>
    </source>
</evidence>
<dbReference type="Gene3D" id="1.10.3720.10">
    <property type="entry name" value="MetI-like"/>
    <property type="match status" value="1"/>
</dbReference>
<reference evidence="10" key="3">
    <citation type="submission" date="2024-06" db="EMBL/GenBank/DDBJ databases">
        <authorList>
            <person name="Zeng C."/>
        </authorList>
    </citation>
    <scope>NUCLEOTIDE SEQUENCE [LARGE SCALE GENOMIC DNA]</scope>
    <source>
        <strain evidence="10">ZCY20-5</strain>
    </source>
</reference>
<dbReference type="GO" id="GO:0005886">
    <property type="term" value="C:plasma membrane"/>
    <property type="evidence" value="ECO:0007669"/>
    <property type="project" value="UniProtKB-SubCell"/>
</dbReference>
<evidence type="ECO:0000256" key="2">
    <source>
        <dbReference type="ARBA" id="ARBA00022448"/>
    </source>
</evidence>
<dbReference type="AlphaFoldDB" id="A0AA97D8C7"/>
<dbReference type="Pfam" id="PF00528">
    <property type="entry name" value="BPD_transp_1"/>
    <property type="match status" value="1"/>
</dbReference>
<evidence type="ECO:0000313" key="9">
    <source>
        <dbReference type="EMBL" id="WOC31542.1"/>
    </source>
</evidence>
<dbReference type="PANTHER" id="PTHR43744:SF1">
    <property type="entry name" value="BINDING-PROTEIN-DEPENDENT TRANSPORT SYSTEMS INNER MEMBRANE COMPONENT"/>
    <property type="match status" value="1"/>
</dbReference>
<dbReference type="KEGG" id="carl:PXC00_10005"/>
<dbReference type="PANTHER" id="PTHR43744">
    <property type="entry name" value="ABC TRANSPORTER PERMEASE PROTEIN MG189-RELATED-RELATED"/>
    <property type="match status" value="1"/>
</dbReference>
<dbReference type="InterPro" id="IPR035906">
    <property type="entry name" value="MetI-like_sf"/>
</dbReference>
<reference evidence="10" key="2">
    <citation type="submission" date="2024-06" db="EMBL/GenBank/DDBJ databases">
        <title>Caproicibacterium argilliputei sp. nov, a novel caproic acid producing anaerobic bacterium isolated from pit mud.</title>
        <authorList>
            <person name="Zeng C."/>
        </authorList>
    </citation>
    <scope>NUCLEOTIDE SEQUENCE [LARGE SCALE GENOMIC DNA]</scope>
    <source>
        <strain evidence="10">ZCY20-5</strain>
    </source>
</reference>
<keyword evidence="4 7" id="KW-0812">Transmembrane</keyword>
<proteinExistence type="inferred from homology"/>
<protein>
    <submittedName>
        <fullName evidence="9">Carbohydrate ABC transporter permease</fullName>
    </submittedName>
</protein>
<comment type="similarity">
    <text evidence="7">Belongs to the binding-protein-dependent transport system permease family.</text>
</comment>
<dbReference type="SUPFAM" id="SSF161098">
    <property type="entry name" value="MetI-like"/>
    <property type="match status" value="1"/>
</dbReference>
<dbReference type="EMBL" id="CP135996">
    <property type="protein sequence ID" value="WOC31542.1"/>
    <property type="molecule type" value="Genomic_DNA"/>
</dbReference>